<evidence type="ECO:0000256" key="1">
    <source>
        <dbReference type="SAM" id="Coils"/>
    </source>
</evidence>
<keyword evidence="1" id="KW-0175">Coiled coil</keyword>
<protein>
    <submittedName>
        <fullName evidence="2">Uncharacterized protein</fullName>
    </submittedName>
</protein>
<sequence>KEMKDLIEREIARIRRDIQENVDREIRKLREKRAGGEEEKREIMRNKNKLKGDRIFIENDLS</sequence>
<dbReference type="AlphaFoldDB" id="A0A195AYJ6"/>
<feature type="coiled-coil region" evidence="1">
    <location>
        <begin position="19"/>
        <end position="46"/>
    </location>
</feature>
<organism evidence="2 3">
    <name type="scientific">Atta colombica</name>
    <dbReference type="NCBI Taxonomy" id="520822"/>
    <lineage>
        <taxon>Eukaryota</taxon>
        <taxon>Metazoa</taxon>
        <taxon>Ecdysozoa</taxon>
        <taxon>Arthropoda</taxon>
        <taxon>Hexapoda</taxon>
        <taxon>Insecta</taxon>
        <taxon>Pterygota</taxon>
        <taxon>Neoptera</taxon>
        <taxon>Endopterygota</taxon>
        <taxon>Hymenoptera</taxon>
        <taxon>Apocrita</taxon>
        <taxon>Aculeata</taxon>
        <taxon>Formicoidea</taxon>
        <taxon>Formicidae</taxon>
        <taxon>Myrmicinae</taxon>
        <taxon>Atta</taxon>
    </lineage>
</organism>
<gene>
    <name evidence="2" type="ORF">ALC53_12412</name>
</gene>
<dbReference type="EMBL" id="KQ976703">
    <property type="protein sequence ID" value="KYM77117.1"/>
    <property type="molecule type" value="Genomic_DNA"/>
</dbReference>
<name>A0A195AYJ6_9HYME</name>
<proteinExistence type="predicted"/>
<keyword evidence="3" id="KW-1185">Reference proteome</keyword>
<evidence type="ECO:0000313" key="3">
    <source>
        <dbReference type="Proteomes" id="UP000078540"/>
    </source>
</evidence>
<reference evidence="2 3" key="1">
    <citation type="submission" date="2015-09" db="EMBL/GenBank/DDBJ databases">
        <title>Atta colombica WGS genome.</title>
        <authorList>
            <person name="Nygaard S."/>
            <person name="Hu H."/>
            <person name="Boomsma J."/>
            <person name="Zhang G."/>
        </authorList>
    </citation>
    <scope>NUCLEOTIDE SEQUENCE [LARGE SCALE GENOMIC DNA]</scope>
    <source>
        <strain evidence="2">Treedump-2</strain>
        <tissue evidence="2">Whole body</tissue>
    </source>
</reference>
<evidence type="ECO:0000313" key="2">
    <source>
        <dbReference type="EMBL" id="KYM77117.1"/>
    </source>
</evidence>
<dbReference type="Proteomes" id="UP000078540">
    <property type="component" value="Unassembled WGS sequence"/>
</dbReference>
<feature type="non-terminal residue" evidence="2">
    <location>
        <position position="1"/>
    </location>
</feature>
<accession>A0A195AYJ6</accession>